<feature type="non-terminal residue" evidence="2">
    <location>
        <position position="1"/>
    </location>
</feature>
<keyword evidence="3" id="KW-1185">Reference proteome</keyword>
<organism evidence="2 3">
    <name type="scientific">Porites evermanni</name>
    <dbReference type="NCBI Taxonomy" id="104178"/>
    <lineage>
        <taxon>Eukaryota</taxon>
        <taxon>Metazoa</taxon>
        <taxon>Cnidaria</taxon>
        <taxon>Anthozoa</taxon>
        <taxon>Hexacorallia</taxon>
        <taxon>Scleractinia</taxon>
        <taxon>Fungiina</taxon>
        <taxon>Poritidae</taxon>
        <taxon>Porites</taxon>
    </lineage>
</organism>
<protein>
    <submittedName>
        <fullName evidence="2">Uncharacterized protein</fullName>
    </submittedName>
</protein>
<comment type="caution">
    <text evidence="2">The sequence shown here is derived from an EMBL/GenBank/DDBJ whole genome shotgun (WGS) entry which is preliminary data.</text>
</comment>
<feature type="compositionally biased region" description="Basic and acidic residues" evidence="1">
    <location>
        <begin position="11"/>
        <end position="21"/>
    </location>
</feature>
<dbReference type="Proteomes" id="UP001159427">
    <property type="component" value="Unassembled WGS sequence"/>
</dbReference>
<evidence type="ECO:0000313" key="2">
    <source>
        <dbReference type="EMBL" id="CAH3020819.1"/>
    </source>
</evidence>
<reference evidence="2 3" key="1">
    <citation type="submission" date="2022-05" db="EMBL/GenBank/DDBJ databases">
        <authorList>
            <consortium name="Genoscope - CEA"/>
            <person name="William W."/>
        </authorList>
    </citation>
    <scope>NUCLEOTIDE SEQUENCE [LARGE SCALE GENOMIC DNA]</scope>
</reference>
<feature type="region of interest" description="Disordered" evidence="1">
    <location>
        <begin position="1"/>
        <end position="30"/>
    </location>
</feature>
<proteinExistence type="predicted"/>
<evidence type="ECO:0000256" key="1">
    <source>
        <dbReference type="SAM" id="MobiDB-lite"/>
    </source>
</evidence>
<feature type="region of interest" description="Disordered" evidence="1">
    <location>
        <begin position="72"/>
        <end position="119"/>
    </location>
</feature>
<accession>A0ABN8LU65</accession>
<feature type="non-terminal residue" evidence="2">
    <location>
        <position position="135"/>
    </location>
</feature>
<dbReference type="EMBL" id="CALNXI010000160">
    <property type="protein sequence ID" value="CAH3020819.1"/>
    <property type="molecule type" value="Genomic_DNA"/>
</dbReference>
<sequence>DVNVKPQLGQDKQKAQYDKTAKQPLQPLFAEDRVRIHNPANNRSEPGVVHCVADAPRSYMVANITGGVLRRNLPEDIPIGDSRSEELVTSSSSASPDSASVASSPAGETDTPLFAVLPPLRRSTRRVKAPQRLNL</sequence>
<name>A0ABN8LU65_9CNID</name>
<gene>
    <name evidence="2" type="ORF">PEVE_00008828</name>
</gene>
<evidence type="ECO:0000313" key="3">
    <source>
        <dbReference type="Proteomes" id="UP001159427"/>
    </source>
</evidence>
<feature type="compositionally biased region" description="Low complexity" evidence="1">
    <location>
        <begin position="87"/>
        <end position="106"/>
    </location>
</feature>